<dbReference type="InterPro" id="IPR051678">
    <property type="entry name" value="AGP_Transferase"/>
</dbReference>
<dbReference type="PANTHER" id="PTHR21310">
    <property type="entry name" value="AMINOGLYCOSIDE PHOSPHOTRANSFERASE-RELATED-RELATED"/>
    <property type="match status" value="1"/>
</dbReference>
<evidence type="ECO:0000313" key="1">
    <source>
        <dbReference type="EMBL" id="KAK5996121.1"/>
    </source>
</evidence>
<evidence type="ECO:0000313" key="2">
    <source>
        <dbReference type="Proteomes" id="UP001338125"/>
    </source>
</evidence>
<accession>A0ABR0SWG8</accession>
<evidence type="ECO:0008006" key="3">
    <source>
        <dbReference type="Google" id="ProtNLM"/>
    </source>
</evidence>
<proteinExistence type="predicted"/>
<dbReference type="PANTHER" id="PTHR21310:SF58">
    <property type="entry name" value="AMINOGLYCOSIDE PHOSPHOTRANSFERASE DOMAIN-CONTAINING PROTEIN"/>
    <property type="match status" value="1"/>
</dbReference>
<dbReference type="InterPro" id="IPR011009">
    <property type="entry name" value="Kinase-like_dom_sf"/>
</dbReference>
<keyword evidence="2" id="KW-1185">Reference proteome</keyword>
<dbReference type="Proteomes" id="UP001338125">
    <property type="component" value="Unassembled WGS sequence"/>
</dbReference>
<dbReference type="SUPFAM" id="SSF56112">
    <property type="entry name" value="Protein kinase-like (PK-like)"/>
    <property type="match status" value="1"/>
</dbReference>
<reference evidence="1 2" key="1">
    <citation type="submission" date="2024-01" db="EMBL/GenBank/DDBJ databases">
        <title>Complete genome of Cladobotryum mycophilum ATHUM6906.</title>
        <authorList>
            <person name="Christinaki A.C."/>
            <person name="Myridakis A.I."/>
            <person name="Kouvelis V.N."/>
        </authorList>
    </citation>
    <scope>NUCLEOTIDE SEQUENCE [LARGE SCALE GENOMIC DNA]</scope>
    <source>
        <strain evidence="1 2">ATHUM6906</strain>
    </source>
</reference>
<comment type="caution">
    <text evidence="1">The sequence shown here is derived from an EMBL/GenBank/DDBJ whole genome shotgun (WGS) entry which is preliminary data.</text>
</comment>
<gene>
    <name evidence="1" type="ORF">PT974_04549</name>
</gene>
<organism evidence="1 2">
    <name type="scientific">Cladobotryum mycophilum</name>
    <dbReference type="NCBI Taxonomy" id="491253"/>
    <lineage>
        <taxon>Eukaryota</taxon>
        <taxon>Fungi</taxon>
        <taxon>Dikarya</taxon>
        <taxon>Ascomycota</taxon>
        <taxon>Pezizomycotina</taxon>
        <taxon>Sordariomycetes</taxon>
        <taxon>Hypocreomycetidae</taxon>
        <taxon>Hypocreales</taxon>
        <taxon>Hypocreaceae</taxon>
        <taxon>Cladobotryum</taxon>
    </lineage>
</organism>
<name>A0ABR0SWG8_9HYPO</name>
<protein>
    <recommendedName>
        <fullName evidence="3">Aminoglycoside phosphotransferase domain-containing protein</fullName>
    </recommendedName>
</protein>
<sequence>MALRTISANSWLFGGKFILERTWVLRGEHPSDYTFKGSFGVYYTFSTASAPPPKTTKFVTDFQIRRINKKGLGGVWQIGNFFLKVGEVSDKSTREYLTIQWLRDRPLTFAIPDLVFHAEEGGVYIMVLAKVAGKPLKSVWRSLAKDERDYYVRQVVGICKEFSCYTSPYCAGIDATETPQDQIALCTDLGILSDTFHFAHGDLHTGNILVRDDKAARETLRRLISNPKEPLPKVPLISIIDWEFASFVPLEWIATSPFLLNKIKFLFPRALRDYLTRLEKQFEIEGMPNVLELWNKKKGIMWVYEKAIEMREREKTVIGS</sequence>
<dbReference type="EMBL" id="JAVFKD010000004">
    <property type="protein sequence ID" value="KAK5996121.1"/>
    <property type="molecule type" value="Genomic_DNA"/>
</dbReference>